<comment type="caution">
    <text evidence="2">The sequence shown here is derived from an EMBL/GenBank/DDBJ whole genome shotgun (WGS) entry which is preliminary data.</text>
</comment>
<organism evidence="2 3">
    <name type="scientific">Methylorubrum rhodinum</name>
    <dbReference type="NCBI Taxonomy" id="29428"/>
    <lineage>
        <taxon>Bacteria</taxon>
        <taxon>Pseudomonadati</taxon>
        <taxon>Pseudomonadota</taxon>
        <taxon>Alphaproteobacteria</taxon>
        <taxon>Hyphomicrobiales</taxon>
        <taxon>Methylobacteriaceae</taxon>
        <taxon>Methylorubrum</taxon>
    </lineage>
</organism>
<keyword evidence="2" id="KW-0560">Oxidoreductase</keyword>
<dbReference type="PROSITE" id="PS51725">
    <property type="entry name" value="ABM"/>
    <property type="match status" value="1"/>
</dbReference>
<dbReference type="RefSeq" id="WP_183566600.1">
    <property type="nucleotide sequence ID" value="NZ_JACHOP010000004.1"/>
</dbReference>
<reference evidence="2 3" key="1">
    <citation type="submission" date="2020-08" db="EMBL/GenBank/DDBJ databases">
        <title>Genomic Encyclopedia of Type Strains, Phase IV (KMG-IV): sequencing the most valuable type-strain genomes for metagenomic binning, comparative biology and taxonomic classification.</title>
        <authorList>
            <person name="Goeker M."/>
        </authorList>
    </citation>
    <scope>NUCLEOTIDE SEQUENCE [LARGE SCALE GENOMIC DNA]</scope>
    <source>
        <strain evidence="2 3">DSM 2163</strain>
    </source>
</reference>
<gene>
    <name evidence="2" type="ORF">HNR00_001266</name>
</gene>
<evidence type="ECO:0000259" key="1">
    <source>
        <dbReference type="PROSITE" id="PS51725"/>
    </source>
</evidence>
<sequence>MILEIAQIDVKAGSESAFETGITQAAEIFRAAAGCRSFAVRRSVEKPQRYRLLIEWDTLEAHTKDFTGSQAWKDYRALVSDTFESPPQVEHTELTLKAF</sequence>
<dbReference type="GO" id="GO:0004497">
    <property type="term" value="F:monooxygenase activity"/>
    <property type="evidence" value="ECO:0007669"/>
    <property type="project" value="UniProtKB-KW"/>
</dbReference>
<evidence type="ECO:0000313" key="2">
    <source>
        <dbReference type="EMBL" id="MBB5756566.1"/>
    </source>
</evidence>
<dbReference type="EMBL" id="JACHOP010000004">
    <property type="protein sequence ID" value="MBB5756566.1"/>
    <property type="molecule type" value="Genomic_DNA"/>
</dbReference>
<proteinExistence type="predicted"/>
<feature type="domain" description="ABM" evidence="1">
    <location>
        <begin position="2"/>
        <end position="94"/>
    </location>
</feature>
<evidence type="ECO:0000313" key="3">
    <source>
        <dbReference type="Proteomes" id="UP000583454"/>
    </source>
</evidence>
<keyword evidence="2" id="KW-0503">Monooxygenase</keyword>
<keyword evidence="3" id="KW-1185">Reference proteome</keyword>
<accession>A0A840ZG54</accession>
<name>A0A840ZG54_9HYPH</name>
<dbReference type="Proteomes" id="UP000583454">
    <property type="component" value="Unassembled WGS sequence"/>
</dbReference>
<dbReference type="Pfam" id="PF03992">
    <property type="entry name" value="ABM"/>
    <property type="match status" value="1"/>
</dbReference>
<dbReference type="InterPro" id="IPR007138">
    <property type="entry name" value="ABM_dom"/>
</dbReference>
<protein>
    <submittedName>
        <fullName evidence="2">Quinol monooxygenase YgiN</fullName>
    </submittedName>
</protein>
<dbReference type="AlphaFoldDB" id="A0A840ZG54"/>
<dbReference type="SUPFAM" id="SSF54909">
    <property type="entry name" value="Dimeric alpha+beta barrel"/>
    <property type="match status" value="1"/>
</dbReference>
<dbReference type="Gene3D" id="3.30.70.100">
    <property type="match status" value="1"/>
</dbReference>
<dbReference type="InterPro" id="IPR011008">
    <property type="entry name" value="Dimeric_a/b-barrel"/>
</dbReference>